<dbReference type="RefSeq" id="XP_029763660.1">
    <property type="nucleotide sequence ID" value="XM_029907578.1"/>
</dbReference>
<feature type="region of interest" description="Disordered" evidence="1">
    <location>
        <begin position="36"/>
        <end position="64"/>
    </location>
</feature>
<dbReference type="GeneID" id="40749884"/>
<evidence type="ECO:0000313" key="2">
    <source>
        <dbReference type="EMBL" id="KEQ87473.1"/>
    </source>
</evidence>
<dbReference type="HOGENOM" id="CLU_1749262_0_0_1"/>
<proteinExistence type="predicted"/>
<name>A0A074XPI4_AURPU</name>
<evidence type="ECO:0000313" key="3">
    <source>
        <dbReference type="Proteomes" id="UP000030706"/>
    </source>
</evidence>
<accession>A0A074XPI4</accession>
<protein>
    <submittedName>
        <fullName evidence="2">Uncharacterized protein</fullName>
    </submittedName>
</protein>
<gene>
    <name evidence="2" type="ORF">M438DRAFT_362362</name>
</gene>
<reference evidence="2 3" key="1">
    <citation type="journal article" date="2014" name="BMC Genomics">
        <title>Genome sequencing of four Aureobasidium pullulans varieties: biotechnological potential, stress tolerance, and description of new species.</title>
        <authorList>
            <person name="Gostin Ar C."/>
            <person name="Ohm R.A."/>
            <person name="Kogej T."/>
            <person name="Sonjak S."/>
            <person name="Turk M."/>
            <person name="Zajc J."/>
            <person name="Zalar P."/>
            <person name="Grube M."/>
            <person name="Sun H."/>
            <person name="Han J."/>
            <person name="Sharma A."/>
            <person name="Chiniquy J."/>
            <person name="Ngan C.Y."/>
            <person name="Lipzen A."/>
            <person name="Barry K."/>
            <person name="Grigoriev I.V."/>
            <person name="Gunde-Cimerman N."/>
        </authorList>
    </citation>
    <scope>NUCLEOTIDE SEQUENCE [LARGE SCALE GENOMIC DNA]</scope>
    <source>
        <strain evidence="2 3">EXF-150</strain>
    </source>
</reference>
<dbReference type="Proteomes" id="UP000030706">
    <property type="component" value="Unassembled WGS sequence"/>
</dbReference>
<evidence type="ECO:0000256" key="1">
    <source>
        <dbReference type="SAM" id="MobiDB-lite"/>
    </source>
</evidence>
<dbReference type="EMBL" id="KL584976">
    <property type="protein sequence ID" value="KEQ87473.1"/>
    <property type="molecule type" value="Genomic_DNA"/>
</dbReference>
<dbReference type="AlphaFoldDB" id="A0A074XPI4"/>
<sequence length="149" mass="16479">MAFFFGGGEKDMARPGTVMSGTDLTFSSLTSITVSRDEVQDGPGRENSWGKASDPGRERLKSARSGLEKGGVCLQATDLAGRSSIDVLPLTLEHKGHVFMHKYAWPYVQEVAKYVAVMWKLKCKVQQVENVELAESVPKKAWRNGFPSW</sequence>
<organism evidence="2 3">
    <name type="scientific">Aureobasidium pullulans EXF-150</name>
    <dbReference type="NCBI Taxonomy" id="1043002"/>
    <lineage>
        <taxon>Eukaryota</taxon>
        <taxon>Fungi</taxon>
        <taxon>Dikarya</taxon>
        <taxon>Ascomycota</taxon>
        <taxon>Pezizomycotina</taxon>
        <taxon>Dothideomycetes</taxon>
        <taxon>Dothideomycetidae</taxon>
        <taxon>Dothideales</taxon>
        <taxon>Saccotheciaceae</taxon>
        <taxon>Aureobasidium</taxon>
    </lineage>
</organism>
<keyword evidence="3" id="KW-1185">Reference proteome</keyword>